<dbReference type="AlphaFoldDB" id="A0A9X2IYF5"/>
<dbReference type="EMBL" id="JAMRXG010000010">
    <property type="protein sequence ID" value="MCM6776348.1"/>
    <property type="molecule type" value="Genomic_DNA"/>
</dbReference>
<comment type="caution">
    <text evidence="3">The sequence shown here is derived from an EMBL/GenBank/DDBJ whole genome shotgun (WGS) entry which is preliminary data.</text>
</comment>
<sequence>MRRSPRRVAPAVLVALIGLACCAVVVLSLLQRLTGAGEFVSYDGVANRLHEITWADSRGLAAGLIAGVAGVALLALALLPGRSILVPLVADDEIAAGVGRRGLDAALRAAAQSVEGVRSARVRLRRKRVRITAKASHAHPPELPDAVRAAVDERIGSIGPCASSRLATLVHGFAAESATDRNRPARLNRVTLGVLGALLLIGGGYALAAHYGRLGWVDADGPLLSLGTPPVWGLWTIVVFAIVMGLACIRWLSLQGNRLPAASRWRARPTGEDTITLDSATAARPVVADIETYAGVRTASAWLLGPGIAPELHLMVTTTPDADVLALRRRILTHALPRLRQALEVEAVPVTMELHLAGEPDR</sequence>
<dbReference type="InterPro" id="IPR046253">
    <property type="entry name" value="DUF6286"/>
</dbReference>
<name>A0A9X2IYF5_9NOCA</name>
<reference evidence="3" key="1">
    <citation type="submission" date="2022-06" db="EMBL/GenBank/DDBJ databases">
        <title>Novel species in genus nocardia.</title>
        <authorList>
            <person name="Li F."/>
        </authorList>
    </citation>
    <scope>NUCLEOTIDE SEQUENCE</scope>
    <source>
        <strain evidence="3">CDC141</strain>
    </source>
</reference>
<dbReference type="PROSITE" id="PS51257">
    <property type="entry name" value="PROKAR_LIPOPROTEIN"/>
    <property type="match status" value="1"/>
</dbReference>
<accession>A0A9X2IYF5</accession>
<keyword evidence="1" id="KW-0812">Transmembrane</keyword>
<gene>
    <name evidence="3" type="ORF">NDR86_22945</name>
</gene>
<dbReference type="Pfam" id="PF19803">
    <property type="entry name" value="DUF6286"/>
    <property type="match status" value="1"/>
</dbReference>
<feature type="transmembrane region" description="Helical" evidence="1">
    <location>
        <begin position="59"/>
        <end position="79"/>
    </location>
</feature>
<evidence type="ECO:0000313" key="4">
    <source>
        <dbReference type="Proteomes" id="UP001139157"/>
    </source>
</evidence>
<keyword evidence="1" id="KW-0472">Membrane</keyword>
<proteinExistence type="predicted"/>
<dbReference type="RefSeq" id="WP_251914657.1">
    <property type="nucleotide sequence ID" value="NZ_JAMRXG010000010.1"/>
</dbReference>
<dbReference type="Proteomes" id="UP001139157">
    <property type="component" value="Unassembled WGS sequence"/>
</dbReference>
<evidence type="ECO:0000313" key="3">
    <source>
        <dbReference type="EMBL" id="MCM6776348.1"/>
    </source>
</evidence>
<feature type="domain" description="DUF6286" evidence="2">
    <location>
        <begin position="68"/>
        <end position="167"/>
    </location>
</feature>
<evidence type="ECO:0000256" key="1">
    <source>
        <dbReference type="SAM" id="Phobius"/>
    </source>
</evidence>
<keyword evidence="1" id="KW-1133">Transmembrane helix</keyword>
<feature type="transmembrane region" description="Helical" evidence="1">
    <location>
        <begin position="190"/>
        <end position="212"/>
    </location>
</feature>
<feature type="transmembrane region" description="Helical" evidence="1">
    <location>
        <begin position="232"/>
        <end position="252"/>
    </location>
</feature>
<keyword evidence="4" id="KW-1185">Reference proteome</keyword>
<evidence type="ECO:0000259" key="2">
    <source>
        <dbReference type="Pfam" id="PF19803"/>
    </source>
</evidence>
<protein>
    <submittedName>
        <fullName evidence="3">DUF6286 domain-containing protein</fullName>
    </submittedName>
</protein>
<organism evidence="3 4">
    <name type="scientific">Nocardia pulmonis</name>
    <dbReference type="NCBI Taxonomy" id="2951408"/>
    <lineage>
        <taxon>Bacteria</taxon>
        <taxon>Bacillati</taxon>
        <taxon>Actinomycetota</taxon>
        <taxon>Actinomycetes</taxon>
        <taxon>Mycobacteriales</taxon>
        <taxon>Nocardiaceae</taxon>
        <taxon>Nocardia</taxon>
    </lineage>
</organism>